<evidence type="ECO:0000256" key="1">
    <source>
        <dbReference type="ARBA" id="ARBA00022679"/>
    </source>
</evidence>
<reference evidence="6 7" key="1">
    <citation type="submission" date="2020-07" db="EMBL/GenBank/DDBJ databases">
        <title>Sequencing the genomes of 1000 actinobacteria strains.</title>
        <authorList>
            <person name="Klenk H.-P."/>
        </authorList>
    </citation>
    <scope>NUCLEOTIDE SEQUENCE [LARGE SCALE GENOMIC DNA]</scope>
    <source>
        <strain evidence="6 7">DSM 19087</strain>
    </source>
</reference>
<dbReference type="EMBL" id="JACBZN010000001">
    <property type="protein sequence ID" value="NYI36932.1"/>
    <property type="molecule type" value="Genomic_DNA"/>
</dbReference>
<evidence type="ECO:0000313" key="8">
    <source>
        <dbReference type="Proteomes" id="UP000659061"/>
    </source>
</evidence>
<dbReference type="Pfam" id="PF00583">
    <property type="entry name" value="Acetyltransf_1"/>
    <property type="match status" value="1"/>
</dbReference>
<dbReference type="Gene3D" id="3.40.630.30">
    <property type="match status" value="1"/>
</dbReference>
<name>A0A8I0FSQ8_9ACTN</name>
<dbReference type="PROSITE" id="PS51186">
    <property type="entry name" value="GNAT"/>
    <property type="match status" value="1"/>
</dbReference>
<organism evidence="5 8">
    <name type="scientific">Aeromicrobium tamlense</name>
    <dbReference type="NCBI Taxonomy" id="375541"/>
    <lineage>
        <taxon>Bacteria</taxon>
        <taxon>Bacillati</taxon>
        <taxon>Actinomycetota</taxon>
        <taxon>Actinomycetes</taxon>
        <taxon>Propionibacteriales</taxon>
        <taxon>Nocardioidaceae</taxon>
        <taxon>Aeromicrobium</taxon>
    </lineage>
</organism>
<evidence type="ECO:0000256" key="2">
    <source>
        <dbReference type="ARBA" id="ARBA00023315"/>
    </source>
</evidence>
<dbReference type="InterPro" id="IPR050832">
    <property type="entry name" value="Bact_Acetyltransf"/>
</dbReference>
<protein>
    <recommendedName>
        <fullName evidence="3">[Ribosomal protein bS18]-alanine N-acetyltransferase</fullName>
        <ecNumber evidence="3">2.3.1.266</ecNumber>
    </recommendedName>
</protein>
<accession>A0A8I0FSQ8</accession>
<comment type="caution">
    <text evidence="5">The sequence shown here is derived from an EMBL/GenBank/DDBJ whole genome shotgun (WGS) entry which is preliminary data.</text>
</comment>
<dbReference type="Proteomes" id="UP000587211">
    <property type="component" value="Unassembled WGS sequence"/>
</dbReference>
<comment type="similarity">
    <text evidence="3">Belongs to the acetyltransferase family. RimI subfamily.</text>
</comment>
<dbReference type="GO" id="GO:0005737">
    <property type="term" value="C:cytoplasm"/>
    <property type="evidence" value="ECO:0007669"/>
    <property type="project" value="UniProtKB-SubCell"/>
</dbReference>
<keyword evidence="2" id="KW-0012">Acyltransferase</keyword>
<comment type="catalytic activity">
    <reaction evidence="3">
        <text>N-terminal L-alanyl-[ribosomal protein bS18] + acetyl-CoA = N-terminal N(alpha)-acetyl-L-alanyl-[ribosomal protein bS18] + CoA + H(+)</text>
        <dbReference type="Rhea" id="RHEA:43756"/>
        <dbReference type="Rhea" id="RHEA-COMP:10676"/>
        <dbReference type="Rhea" id="RHEA-COMP:10677"/>
        <dbReference type="ChEBI" id="CHEBI:15378"/>
        <dbReference type="ChEBI" id="CHEBI:57287"/>
        <dbReference type="ChEBI" id="CHEBI:57288"/>
        <dbReference type="ChEBI" id="CHEBI:64718"/>
        <dbReference type="ChEBI" id="CHEBI:83683"/>
        <dbReference type="EC" id="2.3.1.266"/>
    </reaction>
</comment>
<dbReference type="Proteomes" id="UP000659061">
    <property type="component" value="Unassembled WGS sequence"/>
</dbReference>
<dbReference type="InterPro" id="IPR000182">
    <property type="entry name" value="GNAT_dom"/>
</dbReference>
<gene>
    <name evidence="5" type="primary">rimI</name>
    <name evidence="6" type="ORF">BJ975_000307</name>
    <name evidence="5" type="ORF">IDH50_02840</name>
</gene>
<evidence type="ECO:0000259" key="4">
    <source>
        <dbReference type="PROSITE" id="PS51186"/>
    </source>
</evidence>
<dbReference type="InterPro" id="IPR006464">
    <property type="entry name" value="AcTrfase_RimI/Ard1"/>
</dbReference>
<keyword evidence="5" id="KW-0687">Ribonucleoprotein</keyword>
<feature type="domain" description="N-acetyltransferase" evidence="4">
    <location>
        <begin position="1"/>
        <end position="143"/>
    </location>
</feature>
<comment type="subcellular location">
    <subcellularLocation>
        <location evidence="3">Cytoplasm</location>
    </subcellularLocation>
</comment>
<evidence type="ECO:0000256" key="3">
    <source>
        <dbReference type="RuleBase" id="RU363094"/>
    </source>
</evidence>
<reference evidence="5" key="2">
    <citation type="submission" date="2020-09" db="EMBL/GenBank/DDBJ databases">
        <title>Novel species in genus Aeromicrobium.</title>
        <authorList>
            <person name="Zhang G."/>
        </authorList>
    </citation>
    <scope>NUCLEOTIDE SEQUENCE</scope>
    <source>
        <strain evidence="5">SSW1-57</strain>
    </source>
</reference>
<dbReference type="GO" id="GO:0008999">
    <property type="term" value="F:protein-N-terminal-alanine acetyltransferase activity"/>
    <property type="evidence" value="ECO:0007669"/>
    <property type="project" value="UniProtKB-EC"/>
</dbReference>
<proteinExistence type="inferred from homology"/>
<comment type="function">
    <text evidence="3">Acetylates the N-terminal alanine of ribosomal protein bS18.</text>
</comment>
<evidence type="ECO:0000313" key="6">
    <source>
        <dbReference type="EMBL" id="NYI36932.1"/>
    </source>
</evidence>
<dbReference type="GO" id="GO:0005840">
    <property type="term" value="C:ribosome"/>
    <property type="evidence" value="ECO:0007669"/>
    <property type="project" value="UniProtKB-KW"/>
</dbReference>
<dbReference type="EC" id="2.3.1.266" evidence="3"/>
<dbReference type="NCBIfam" id="TIGR01575">
    <property type="entry name" value="rimI"/>
    <property type="match status" value="1"/>
</dbReference>
<keyword evidence="1 5" id="KW-0808">Transferase</keyword>
<sequence length="151" mass="16431">MIRTAGLRDLDTLESIENASFGPDAWSSAQVRDELVGDRIVLALVDEFGVRGYASIRMFAPEAELMRIAVGLGSRRQGVGSQLLGAAQDAARARGAERLLLEVADDNEPALALYRRAGYRETGRRRGYYRSGADAVLMERDLSAPDATRSS</sequence>
<dbReference type="RefSeq" id="WP_179422990.1">
    <property type="nucleotide sequence ID" value="NZ_BAAAMP010000002.1"/>
</dbReference>
<keyword evidence="3" id="KW-0963">Cytoplasm</keyword>
<keyword evidence="7" id="KW-1185">Reference proteome</keyword>
<dbReference type="SUPFAM" id="SSF55729">
    <property type="entry name" value="Acyl-CoA N-acyltransferases (Nat)"/>
    <property type="match status" value="1"/>
</dbReference>
<dbReference type="CDD" id="cd04301">
    <property type="entry name" value="NAT_SF"/>
    <property type="match status" value="1"/>
</dbReference>
<evidence type="ECO:0000313" key="5">
    <source>
        <dbReference type="EMBL" id="MBD1269159.1"/>
    </source>
</evidence>
<dbReference type="EMBL" id="JACWMT010000001">
    <property type="protein sequence ID" value="MBD1269159.1"/>
    <property type="molecule type" value="Genomic_DNA"/>
</dbReference>
<evidence type="ECO:0000313" key="7">
    <source>
        <dbReference type="Proteomes" id="UP000587211"/>
    </source>
</evidence>
<keyword evidence="5" id="KW-0689">Ribosomal protein</keyword>
<dbReference type="AlphaFoldDB" id="A0A8I0FSQ8"/>
<dbReference type="InterPro" id="IPR016181">
    <property type="entry name" value="Acyl_CoA_acyltransferase"/>
</dbReference>
<dbReference type="PANTHER" id="PTHR43877">
    <property type="entry name" value="AMINOALKYLPHOSPHONATE N-ACETYLTRANSFERASE-RELATED-RELATED"/>
    <property type="match status" value="1"/>
</dbReference>